<feature type="modified residue" description="4-aspartylphosphate" evidence="2">
    <location>
        <position position="51"/>
    </location>
</feature>
<evidence type="ECO:0000256" key="2">
    <source>
        <dbReference type="PROSITE-ProRule" id="PRU00169"/>
    </source>
</evidence>
<evidence type="ECO:0000313" key="5">
    <source>
        <dbReference type="Proteomes" id="UP000683559"/>
    </source>
</evidence>
<dbReference type="CDD" id="cd00156">
    <property type="entry name" value="REC"/>
    <property type="match status" value="1"/>
</dbReference>
<keyword evidence="5" id="KW-1185">Reference proteome</keyword>
<dbReference type="Proteomes" id="UP000683559">
    <property type="component" value="Chromosome"/>
</dbReference>
<organism evidence="4 5">
    <name type="scientific">Geomonas subterranea</name>
    <dbReference type="NCBI Taxonomy" id="2847989"/>
    <lineage>
        <taxon>Bacteria</taxon>
        <taxon>Pseudomonadati</taxon>
        <taxon>Thermodesulfobacteriota</taxon>
        <taxon>Desulfuromonadia</taxon>
        <taxon>Geobacterales</taxon>
        <taxon>Geobacteraceae</taxon>
        <taxon>Geomonas</taxon>
    </lineage>
</organism>
<dbReference type="SMART" id="SM00448">
    <property type="entry name" value="REC"/>
    <property type="match status" value="1"/>
</dbReference>
<sequence length="118" mass="13343">MLLAEDDVEVRRLLVTVLTRFGYRVIEAADGQQAVDLFLAHRDSIALVVMDLIMPKKNGMEAGLEIVQLKPGTRILYSSGYTSDFMERRGILEQGIQLIMKPVQPVQLLRKVREMLDG</sequence>
<evidence type="ECO:0000256" key="1">
    <source>
        <dbReference type="ARBA" id="ARBA00022553"/>
    </source>
</evidence>
<dbReference type="PROSITE" id="PS50110">
    <property type="entry name" value="RESPONSE_REGULATORY"/>
    <property type="match status" value="1"/>
</dbReference>
<evidence type="ECO:0000313" key="4">
    <source>
        <dbReference type="EMBL" id="QXE90215.1"/>
    </source>
</evidence>
<dbReference type="InterPro" id="IPR050595">
    <property type="entry name" value="Bact_response_regulator"/>
</dbReference>
<dbReference type="PANTHER" id="PTHR44591">
    <property type="entry name" value="STRESS RESPONSE REGULATOR PROTEIN 1"/>
    <property type="match status" value="1"/>
</dbReference>
<dbReference type="InterPro" id="IPR001789">
    <property type="entry name" value="Sig_transdc_resp-reg_receiver"/>
</dbReference>
<dbReference type="RefSeq" id="WP_217286865.1">
    <property type="nucleotide sequence ID" value="NZ_CP077683.1"/>
</dbReference>
<dbReference type="EMBL" id="CP077683">
    <property type="protein sequence ID" value="QXE90215.1"/>
    <property type="molecule type" value="Genomic_DNA"/>
</dbReference>
<feature type="domain" description="Response regulatory" evidence="3">
    <location>
        <begin position="1"/>
        <end position="116"/>
    </location>
</feature>
<reference evidence="4 5" key="1">
    <citation type="submission" date="2021-06" db="EMBL/GenBank/DDBJ databases">
        <title>Gemonas diversity in paddy soil.</title>
        <authorList>
            <person name="Liu G."/>
        </authorList>
    </citation>
    <scope>NUCLEOTIDE SEQUENCE [LARGE SCALE GENOMIC DNA]</scope>
    <source>
        <strain evidence="4 5">RG2</strain>
    </source>
</reference>
<dbReference type="Pfam" id="PF00072">
    <property type="entry name" value="Response_reg"/>
    <property type="match status" value="1"/>
</dbReference>
<protein>
    <submittedName>
        <fullName evidence="4">Response regulator</fullName>
    </submittedName>
</protein>
<dbReference type="PANTHER" id="PTHR44591:SF3">
    <property type="entry name" value="RESPONSE REGULATORY DOMAIN-CONTAINING PROTEIN"/>
    <property type="match status" value="1"/>
</dbReference>
<evidence type="ECO:0000259" key="3">
    <source>
        <dbReference type="PROSITE" id="PS50110"/>
    </source>
</evidence>
<keyword evidence="1 2" id="KW-0597">Phosphoprotein</keyword>
<gene>
    <name evidence="4" type="ORF">KP001_17610</name>
</gene>
<proteinExistence type="predicted"/>
<name>A0ABX8LDT8_9BACT</name>
<accession>A0ABX8LDT8</accession>